<protein>
    <submittedName>
        <fullName evidence="2">Uncharacterized protein</fullName>
    </submittedName>
</protein>
<dbReference type="VEuPathDB" id="FungiDB:SI65_07583"/>
<dbReference type="EMBL" id="JXNT01000009">
    <property type="protein sequence ID" value="ODM17184.1"/>
    <property type="molecule type" value="Genomic_DNA"/>
</dbReference>
<accession>A0A1E3B8E2</accession>
<feature type="region of interest" description="Disordered" evidence="1">
    <location>
        <begin position="1"/>
        <end position="160"/>
    </location>
</feature>
<organism evidence="2 3">
    <name type="scientific">Aspergillus cristatus</name>
    <name type="common">Chinese Fuzhuan brick tea-fermentation fungus</name>
    <name type="synonym">Eurotium cristatum</name>
    <dbReference type="NCBI Taxonomy" id="573508"/>
    <lineage>
        <taxon>Eukaryota</taxon>
        <taxon>Fungi</taxon>
        <taxon>Dikarya</taxon>
        <taxon>Ascomycota</taxon>
        <taxon>Pezizomycotina</taxon>
        <taxon>Eurotiomycetes</taxon>
        <taxon>Eurotiomycetidae</taxon>
        <taxon>Eurotiales</taxon>
        <taxon>Aspergillaceae</taxon>
        <taxon>Aspergillus</taxon>
        <taxon>Aspergillus subgen. Aspergillus</taxon>
    </lineage>
</organism>
<feature type="compositionally biased region" description="Low complexity" evidence="1">
    <location>
        <begin position="278"/>
        <end position="299"/>
    </location>
</feature>
<feature type="region of interest" description="Disordered" evidence="1">
    <location>
        <begin position="227"/>
        <end position="251"/>
    </location>
</feature>
<name>A0A1E3B8E2_ASPCR</name>
<comment type="caution">
    <text evidence="2">The sequence shown here is derived from an EMBL/GenBank/DDBJ whole genome shotgun (WGS) entry which is preliminary data.</text>
</comment>
<proteinExistence type="predicted"/>
<keyword evidence="3" id="KW-1185">Reference proteome</keyword>
<gene>
    <name evidence="2" type="ORF">SI65_07583</name>
</gene>
<dbReference type="OrthoDB" id="5327145at2759"/>
<dbReference type="AlphaFoldDB" id="A0A1E3B8E2"/>
<evidence type="ECO:0000313" key="3">
    <source>
        <dbReference type="Proteomes" id="UP000094569"/>
    </source>
</evidence>
<feature type="region of interest" description="Disordered" evidence="1">
    <location>
        <begin position="278"/>
        <end position="356"/>
    </location>
</feature>
<feature type="compositionally biased region" description="Polar residues" evidence="1">
    <location>
        <begin position="310"/>
        <end position="326"/>
    </location>
</feature>
<feature type="compositionally biased region" description="Basic and acidic residues" evidence="1">
    <location>
        <begin position="1"/>
        <end position="11"/>
    </location>
</feature>
<evidence type="ECO:0000313" key="2">
    <source>
        <dbReference type="EMBL" id="ODM17184.1"/>
    </source>
</evidence>
<sequence length="414" mass="45494">MLAVRDQENLVHAHQTGAAGKPLNQGTKTPGARAPKTPFKVPLNDENGPLAFGKKTVKATGRGNENLKPAKDAFVTPLPENRQRAPLGMKTTNAKAKTPAPIGTSKPERTNRRTSTQKVKKIAPLVQQSEPETAAKSVQDDVPDIEYMPPKPKELPDLPDDIIYDTTFPQFRPENLARGLESTYGDNEIGSDGLTKRERKYKEASIAQDKMMDEMILKQIESIGFEEANETDPSRQSTLKEASKRRLEPRRVKVPTPKVKYTSNVSTLRARDAAAALSAPEISAPRTRAASRPRISSSIHTTRKPRAPANPSSMRHSAAVTNSKTTVGYAKGREVSTRLHGKPSTTAKQPAPKNILSPDTYLQLYGTPPFGSEMWLRCKAAGCFDDEQNQPEIIPETLPTFDEDDEALNFQLAL</sequence>
<reference evidence="2 3" key="1">
    <citation type="journal article" date="2016" name="BMC Genomics">
        <title>Comparative genomic and transcriptomic analyses of the Fuzhuan brick tea-fermentation fungus Aspergillus cristatus.</title>
        <authorList>
            <person name="Ge Y."/>
            <person name="Wang Y."/>
            <person name="Liu Y."/>
            <person name="Tan Y."/>
            <person name="Ren X."/>
            <person name="Zhang X."/>
            <person name="Hyde K.D."/>
            <person name="Liu Y."/>
            <person name="Liu Z."/>
        </authorList>
    </citation>
    <scope>NUCLEOTIDE SEQUENCE [LARGE SCALE GENOMIC DNA]</scope>
    <source>
        <strain evidence="2 3">GZAAS20.1005</strain>
    </source>
</reference>
<feature type="compositionally biased region" description="Basic and acidic residues" evidence="1">
    <location>
        <begin position="241"/>
        <end position="251"/>
    </location>
</feature>
<dbReference type="Proteomes" id="UP000094569">
    <property type="component" value="Unassembled WGS sequence"/>
</dbReference>
<evidence type="ECO:0000256" key="1">
    <source>
        <dbReference type="SAM" id="MobiDB-lite"/>
    </source>
</evidence>